<protein>
    <submittedName>
        <fullName evidence="4">ABC transporter substrate-binding protein</fullName>
    </submittedName>
</protein>
<evidence type="ECO:0000256" key="2">
    <source>
        <dbReference type="ARBA" id="ARBA00022729"/>
    </source>
</evidence>
<keyword evidence="5" id="KW-1185">Reference proteome</keyword>
<organism evidence="4 5">
    <name type="scientific">Mucilaginibacter ginsenosidivorans</name>
    <dbReference type="NCBI Taxonomy" id="398053"/>
    <lineage>
        <taxon>Bacteria</taxon>
        <taxon>Pseudomonadati</taxon>
        <taxon>Bacteroidota</taxon>
        <taxon>Sphingobacteriia</taxon>
        <taxon>Sphingobacteriales</taxon>
        <taxon>Sphingobacteriaceae</taxon>
        <taxon>Mucilaginibacter</taxon>
    </lineage>
</organism>
<dbReference type="Pfam" id="PF13458">
    <property type="entry name" value="Peripla_BP_6"/>
    <property type="match status" value="1"/>
</dbReference>
<comment type="similarity">
    <text evidence="1">Belongs to the leucine-binding protein family.</text>
</comment>
<feature type="domain" description="Leucine-binding protein" evidence="3">
    <location>
        <begin position="46"/>
        <end position="299"/>
    </location>
</feature>
<evidence type="ECO:0000313" key="5">
    <source>
        <dbReference type="Proteomes" id="UP000321479"/>
    </source>
</evidence>
<dbReference type="OrthoDB" id="827062at2"/>
<dbReference type="Gene3D" id="3.40.50.2300">
    <property type="match status" value="2"/>
</dbReference>
<dbReference type="Proteomes" id="UP000321479">
    <property type="component" value="Chromosome"/>
</dbReference>
<gene>
    <name evidence="4" type="ORF">FRZ54_05195</name>
</gene>
<dbReference type="RefSeq" id="WP_147030585.1">
    <property type="nucleotide sequence ID" value="NZ_CP042436.1"/>
</dbReference>
<evidence type="ECO:0000259" key="3">
    <source>
        <dbReference type="Pfam" id="PF13458"/>
    </source>
</evidence>
<keyword evidence="2" id="KW-0732">Signal</keyword>
<dbReference type="KEGG" id="mgin:FRZ54_05195"/>
<evidence type="ECO:0000256" key="1">
    <source>
        <dbReference type="ARBA" id="ARBA00010062"/>
    </source>
</evidence>
<proteinExistence type="inferred from homology"/>
<dbReference type="InterPro" id="IPR028081">
    <property type="entry name" value="Leu-bd"/>
</dbReference>
<name>A0A5B8USZ8_9SPHI</name>
<reference evidence="4 5" key="1">
    <citation type="journal article" date="2017" name="Curr. Microbiol.">
        <title>Mucilaginibacter ginsenosidivorans sp. nov., Isolated from Soil of Ginseng Field.</title>
        <authorList>
            <person name="Kim M.M."/>
            <person name="Siddiqi M.Z."/>
            <person name="Im W.T."/>
        </authorList>
    </citation>
    <scope>NUCLEOTIDE SEQUENCE [LARGE SCALE GENOMIC DNA]</scope>
    <source>
        <strain evidence="4 5">Gsoil 3017</strain>
    </source>
</reference>
<accession>A0A5B8USZ8</accession>
<dbReference type="AlphaFoldDB" id="A0A5B8USZ8"/>
<dbReference type="SUPFAM" id="SSF53822">
    <property type="entry name" value="Periplasmic binding protein-like I"/>
    <property type="match status" value="1"/>
</dbReference>
<dbReference type="InterPro" id="IPR028082">
    <property type="entry name" value="Peripla_BP_I"/>
</dbReference>
<evidence type="ECO:0000313" key="4">
    <source>
        <dbReference type="EMBL" id="QEC62008.1"/>
    </source>
</evidence>
<sequence>MNGEKLTVGVLLSNSTILPMAKNFNTGLRQALTGLDVEIVPEFIGQGSKEQAEKAINKLFSFDNSDIITGIVSNKVGYELSEKFEKHKRPFIINNLGEHLPDPALYNDYTFLNSVHTWQQVWSMGNWGVKTLGKRGMLVSGIYDSGYSFPVMLQKGIQASAADSTVPFAIAPMRQYNGLADVASVIPHIIEFEPDFILATFCGEEASLFLSEYVKNGLHKKIPLLGLPFLLESFDARGETIEVYTTISSYREIAEEEIDRLCKIAADPFVQFGYETGLLIREAVEKSSGKTLQRALAEAAVNTERGKLEILPGETGNDSRVFLVKNTWSGNKDEISRQIIGELETIGISNQVVADINSQPSSGWVNPYLGI</sequence>
<dbReference type="EMBL" id="CP042436">
    <property type="protein sequence ID" value="QEC62008.1"/>
    <property type="molecule type" value="Genomic_DNA"/>
</dbReference>